<protein>
    <submittedName>
        <fullName evidence="2">Uncharacterized protein</fullName>
    </submittedName>
</protein>
<feature type="compositionally biased region" description="Basic and acidic residues" evidence="1">
    <location>
        <begin position="1"/>
        <end position="13"/>
    </location>
</feature>
<feature type="region of interest" description="Disordered" evidence="1">
    <location>
        <begin position="1"/>
        <end position="20"/>
    </location>
</feature>
<name>K6YF24_9ALTE</name>
<proteinExistence type="predicted"/>
<organism evidence="2 3">
    <name type="scientific">Aliiglaciecola lipolytica E3</name>
    <dbReference type="NCBI Taxonomy" id="1127673"/>
    <lineage>
        <taxon>Bacteria</taxon>
        <taxon>Pseudomonadati</taxon>
        <taxon>Pseudomonadota</taxon>
        <taxon>Gammaproteobacteria</taxon>
        <taxon>Alteromonadales</taxon>
        <taxon>Alteromonadaceae</taxon>
        <taxon>Aliiglaciecola</taxon>
    </lineage>
</organism>
<sequence>MYERGIREFEPGQHDGQQGYGQLLMDTHRDQQNQAHGALRRLDNL</sequence>
<evidence type="ECO:0000313" key="2">
    <source>
        <dbReference type="EMBL" id="GAC16762.1"/>
    </source>
</evidence>
<keyword evidence="3" id="KW-1185">Reference proteome</keyword>
<evidence type="ECO:0000256" key="1">
    <source>
        <dbReference type="SAM" id="MobiDB-lite"/>
    </source>
</evidence>
<dbReference type="AlphaFoldDB" id="K6YF24"/>
<comment type="caution">
    <text evidence="2">The sequence shown here is derived from an EMBL/GenBank/DDBJ whole genome shotgun (WGS) entry which is preliminary data.</text>
</comment>
<accession>K6YF24</accession>
<dbReference type="Proteomes" id="UP000006334">
    <property type="component" value="Unassembled WGS sequence"/>
</dbReference>
<gene>
    <name evidence="2" type="ORF">GLIP_4151</name>
</gene>
<evidence type="ECO:0000313" key="3">
    <source>
        <dbReference type="Proteomes" id="UP000006334"/>
    </source>
</evidence>
<reference evidence="2 3" key="1">
    <citation type="journal article" date="2017" name="Antonie Van Leeuwenhoek">
        <title>Rhizobium rhizosphaerae sp. nov., a novel species isolated from rice rhizosphere.</title>
        <authorList>
            <person name="Zhao J.J."/>
            <person name="Zhang J."/>
            <person name="Zhang R.J."/>
            <person name="Zhang C.W."/>
            <person name="Yin H.Q."/>
            <person name="Zhang X.X."/>
        </authorList>
    </citation>
    <scope>NUCLEOTIDE SEQUENCE [LARGE SCALE GENOMIC DNA]</scope>
    <source>
        <strain evidence="2 3">E3</strain>
    </source>
</reference>
<dbReference type="EMBL" id="BAEN01000076">
    <property type="protein sequence ID" value="GAC16762.1"/>
    <property type="molecule type" value="Genomic_DNA"/>
</dbReference>